<dbReference type="InterPro" id="IPR010977">
    <property type="entry name" value="Aromatic_deC"/>
</dbReference>
<dbReference type="PRINTS" id="PR00800">
    <property type="entry name" value="YHDCRBOXLASE"/>
</dbReference>
<keyword evidence="3" id="KW-0210">Decarboxylase</keyword>
<dbReference type="InterPro" id="IPR015421">
    <property type="entry name" value="PyrdxlP-dep_Trfase_major"/>
</dbReference>
<gene>
    <name evidence="7" type="ORF">ACF05T_18675</name>
</gene>
<evidence type="ECO:0000256" key="6">
    <source>
        <dbReference type="RuleBase" id="RU000382"/>
    </source>
</evidence>
<dbReference type="Gene3D" id="3.90.1150.170">
    <property type="match status" value="2"/>
</dbReference>
<dbReference type="PANTHER" id="PTHR45677">
    <property type="entry name" value="GLUTAMATE DECARBOXYLASE-RELATED"/>
    <property type="match status" value="1"/>
</dbReference>
<dbReference type="Proteomes" id="UP001603013">
    <property type="component" value="Unassembled WGS sequence"/>
</dbReference>
<name>A0ABW6YEC7_9ACTN</name>
<evidence type="ECO:0000256" key="3">
    <source>
        <dbReference type="ARBA" id="ARBA00022793"/>
    </source>
</evidence>
<keyword evidence="5 6" id="KW-0456">Lyase</keyword>
<evidence type="ECO:0000313" key="7">
    <source>
        <dbReference type="EMBL" id="MFF8278115.1"/>
    </source>
</evidence>
<evidence type="ECO:0000256" key="1">
    <source>
        <dbReference type="ARBA" id="ARBA00001933"/>
    </source>
</evidence>
<keyword evidence="4 6" id="KW-0663">Pyridoxal phosphate</keyword>
<protein>
    <submittedName>
        <fullName evidence="7">Pyridoxal phosphate-dependent decarboxylase family protein</fullName>
    </submittedName>
</protein>
<evidence type="ECO:0000256" key="5">
    <source>
        <dbReference type="ARBA" id="ARBA00023239"/>
    </source>
</evidence>
<comment type="similarity">
    <text evidence="2 6">Belongs to the group II decarboxylase family.</text>
</comment>
<dbReference type="InterPro" id="IPR015424">
    <property type="entry name" value="PyrdxlP-dep_Trfase"/>
</dbReference>
<dbReference type="Pfam" id="PF00282">
    <property type="entry name" value="Pyridoxal_deC"/>
    <property type="match status" value="1"/>
</dbReference>
<sequence length="490" mass="52746">MRSHLLNDATAESYRRSVIEGVERVADKLATTRRPFTGVTPADLAPVIDAVDLDKPLGDTSAALDELESVYLRDAVYFHHPRYLGHLNCPVVIPAVLGEAVLSAVNSSLDTWDQSAGGTLIERKLIDWTTSRIGLGPAADGVFTSGGTQSNLQALLLAREEAKTDDLAKLRIFSSECSHFSVQKSATLLGLGADAVISIPVDRTKRMQSVVLAAELEACRAEGLVPMAIVATAGTTDFGSIDPLPEIAALASEYGAWMHVDAAYGCGLLASPTRRHLLDGIERADSVTVDYHKSFFQPVSSSAVLVRDGSTLRHATYHADYLNPRQPVAMEAPPTSEGLWGKVPNQVDKSLQTTRRFDALKLWMTLRVMGADGVGELFDEVCDLAAAGFELLAADPRYDVVVEPQLSTLVYRYIPEAVTSPAEIDRANLYARKALFASGEAVVAGTKVDGRQYLKFTLLNPETTTADIAAVLDLIAGHAEQYLGETLVHA</sequence>
<proteinExistence type="inferred from homology"/>
<evidence type="ECO:0000256" key="2">
    <source>
        <dbReference type="ARBA" id="ARBA00009533"/>
    </source>
</evidence>
<comment type="caution">
    <text evidence="7">The sequence shown here is derived from an EMBL/GenBank/DDBJ whole genome shotgun (WGS) entry which is preliminary data.</text>
</comment>
<dbReference type="RefSeq" id="WP_391935307.1">
    <property type="nucleotide sequence ID" value="NZ_JBIBSM010000009.1"/>
</dbReference>
<comment type="cofactor">
    <cofactor evidence="1 6">
        <name>pyridoxal 5'-phosphate</name>
        <dbReference type="ChEBI" id="CHEBI:597326"/>
    </cofactor>
</comment>
<dbReference type="Gene3D" id="3.40.640.10">
    <property type="entry name" value="Type I PLP-dependent aspartate aminotransferase-like (Major domain)"/>
    <property type="match status" value="1"/>
</dbReference>
<dbReference type="InterPro" id="IPR002129">
    <property type="entry name" value="PyrdxlP-dep_de-COase"/>
</dbReference>
<keyword evidence="8" id="KW-1185">Reference proteome</keyword>
<dbReference type="CDD" id="cd06450">
    <property type="entry name" value="DOPA_deC_like"/>
    <property type="match status" value="1"/>
</dbReference>
<dbReference type="SUPFAM" id="SSF53383">
    <property type="entry name" value="PLP-dependent transferases"/>
    <property type="match status" value="1"/>
</dbReference>
<dbReference type="PANTHER" id="PTHR45677:SF8">
    <property type="entry name" value="CYSTEINE SULFINIC ACID DECARBOXYLASE"/>
    <property type="match status" value="1"/>
</dbReference>
<organism evidence="7 8">
    <name type="scientific">Streptomyces lateritius</name>
    <dbReference type="NCBI Taxonomy" id="67313"/>
    <lineage>
        <taxon>Bacteria</taxon>
        <taxon>Bacillati</taxon>
        <taxon>Actinomycetota</taxon>
        <taxon>Actinomycetes</taxon>
        <taxon>Kitasatosporales</taxon>
        <taxon>Streptomycetaceae</taxon>
        <taxon>Streptomyces</taxon>
    </lineage>
</organism>
<accession>A0ABW6YEC7</accession>
<dbReference type="EMBL" id="JBIBSM010000009">
    <property type="protein sequence ID" value="MFF8278115.1"/>
    <property type="molecule type" value="Genomic_DNA"/>
</dbReference>
<evidence type="ECO:0000256" key="4">
    <source>
        <dbReference type="ARBA" id="ARBA00022898"/>
    </source>
</evidence>
<reference evidence="7 8" key="1">
    <citation type="submission" date="2024-10" db="EMBL/GenBank/DDBJ databases">
        <title>The Natural Products Discovery Center: Release of the First 8490 Sequenced Strains for Exploring Actinobacteria Biosynthetic Diversity.</title>
        <authorList>
            <person name="Kalkreuter E."/>
            <person name="Kautsar S.A."/>
            <person name="Yang D."/>
            <person name="Bader C.D."/>
            <person name="Teijaro C.N."/>
            <person name="Fluegel L."/>
            <person name="Davis C.M."/>
            <person name="Simpson J.R."/>
            <person name="Lauterbach L."/>
            <person name="Steele A.D."/>
            <person name="Gui C."/>
            <person name="Meng S."/>
            <person name="Li G."/>
            <person name="Viehrig K."/>
            <person name="Ye F."/>
            <person name="Su P."/>
            <person name="Kiefer A.F."/>
            <person name="Nichols A."/>
            <person name="Cepeda A.J."/>
            <person name="Yan W."/>
            <person name="Fan B."/>
            <person name="Jiang Y."/>
            <person name="Adhikari A."/>
            <person name="Zheng C.-J."/>
            <person name="Schuster L."/>
            <person name="Cowan T.M."/>
            <person name="Smanski M.J."/>
            <person name="Chevrette M.G."/>
            <person name="De Carvalho L.P.S."/>
            <person name="Shen B."/>
        </authorList>
    </citation>
    <scope>NUCLEOTIDE SEQUENCE [LARGE SCALE GENOMIC DNA]</scope>
    <source>
        <strain evidence="7 8">NPDC015755</strain>
    </source>
</reference>
<evidence type="ECO:0000313" key="8">
    <source>
        <dbReference type="Proteomes" id="UP001603013"/>
    </source>
</evidence>